<dbReference type="CDD" id="cd21692">
    <property type="entry name" value="GINS_B_Sld5"/>
    <property type="match status" value="1"/>
</dbReference>
<dbReference type="InterPro" id="IPR021151">
    <property type="entry name" value="GINS_A"/>
</dbReference>
<feature type="domain" description="DNA replication complex GINS protein SLD5 C-terminal" evidence="8">
    <location>
        <begin position="155"/>
        <end position="209"/>
    </location>
</feature>
<dbReference type="GO" id="GO:0006261">
    <property type="term" value="P:DNA-templated DNA replication"/>
    <property type="evidence" value="ECO:0007669"/>
    <property type="project" value="InterPro"/>
</dbReference>
<dbReference type="GO" id="GO:0000727">
    <property type="term" value="P:double-strand break repair via break-induced replication"/>
    <property type="evidence" value="ECO:0007669"/>
    <property type="project" value="TreeGrafter"/>
</dbReference>
<dbReference type="Gene3D" id="1.20.58.1030">
    <property type="match status" value="1"/>
</dbReference>
<dbReference type="EMBL" id="FR824226">
    <property type="protein sequence ID" value="CCA23133.1"/>
    <property type="molecule type" value="Genomic_DNA"/>
</dbReference>
<dbReference type="SUPFAM" id="SSF160059">
    <property type="entry name" value="PriA/YqbF domain"/>
    <property type="match status" value="1"/>
</dbReference>
<dbReference type="InterPro" id="IPR038749">
    <property type="entry name" value="Sld5_GINS_A"/>
</dbReference>
<dbReference type="SUPFAM" id="SSF158573">
    <property type="entry name" value="GINS helical bundle-like"/>
    <property type="match status" value="1"/>
</dbReference>
<dbReference type="InterPro" id="IPR036224">
    <property type="entry name" value="GINS_bundle-like_dom_sf"/>
</dbReference>
<evidence type="ECO:0000256" key="5">
    <source>
        <dbReference type="ARBA" id="ARBA00023242"/>
    </source>
</evidence>
<feature type="domain" description="GINS subunit" evidence="7">
    <location>
        <begin position="45"/>
        <end position="133"/>
    </location>
</feature>
<sequence length="209" mass="24549">MTDQEAANDINEDIEKMMTLWRNELNAPDILNYNNDLVVALLEQIKNQQGYIDSIGDDRGNLTEERSFTNKLYQMEIDRLRYVLASYLRTRLQKIERYSKHIVKTTVYLDRLSEKECIYAQQHASLIATHLNNTALSRIPEEHRVLDSDGMALEPNLDKFVFCQSQEELGQVRCDDRGAEFVQVREKDRHVIRYRSISNFVETDQVFLI</sequence>
<dbReference type="PANTHER" id="PTHR21206:SF0">
    <property type="entry name" value="DNA REPLICATION COMPLEX GINS PROTEIN SLD5"/>
    <property type="match status" value="1"/>
</dbReference>
<comment type="subcellular location">
    <subcellularLocation>
        <location evidence="1 6">Nucleus</location>
    </subcellularLocation>
</comment>
<evidence type="ECO:0000256" key="2">
    <source>
        <dbReference type="ARBA" id="ARBA00008187"/>
    </source>
</evidence>
<comment type="similarity">
    <text evidence="2 6">Belongs to the GINS4/SLD5 family.</text>
</comment>
<name>F0WP87_9STRA</name>
<dbReference type="GO" id="GO:0000811">
    <property type="term" value="C:GINS complex"/>
    <property type="evidence" value="ECO:0007669"/>
    <property type="project" value="UniProtKB-UniRule"/>
</dbReference>
<dbReference type="InterPro" id="IPR008591">
    <property type="entry name" value="GINS_Sld5"/>
</dbReference>
<gene>
    <name evidence="9" type="primary">AlNc14C181G8235</name>
    <name evidence="9" type="ORF">ALNC14_092760</name>
</gene>
<dbReference type="Pfam" id="PF05916">
    <property type="entry name" value="Sld5"/>
    <property type="match status" value="1"/>
</dbReference>
<evidence type="ECO:0000313" key="9">
    <source>
        <dbReference type="EMBL" id="CCA23133.1"/>
    </source>
</evidence>
<dbReference type="CDD" id="cd11711">
    <property type="entry name" value="GINS_A_Sld5"/>
    <property type="match status" value="1"/>
</dbReference>
<dbReference type="AlphaFoldDB" id="F0WP87"/>
<keyword evidence="5 6" id="KW-0539">Nucleus</keyword>
<accession>F0WP87</accession>
<comment type="function">
    <text evidence="6">The GINS complex plays an essential role in the initiation of DNA replication.</text>
</comment>
<evidence type="ECO:0000259" key="8">
    <source>
        <dbReference type="Pfam" id="PF16922"/>
    </source>
</evidence>
<evidence type="ECO:0000259" key="7">
    <source>
        <dbReference type="Pfam" id="PF05916"/>
    </source>
</evidence>
<dbReference type="HOGENOM" id="CLU_071893_0_0_1"/>
<dbReference type="InterPro" id="IPR031633">
    <property type="entry name" value="SLD5_C"/>
</dbReference>
<organism evidence="9">
    <name type="scientific">Albugo laibachii Nc14</name>
    <dbReference type="NCBI Taxonomy" id="890382"/>
    <lineage>
        <taxon>Eukaryota</taxon>
        <taxon>Sar</taxon>
        <taxon>Stramenopiles</taxon>
        <taxon>Oomycota</taxon>
        <taxon>Peronosporomycetes</taxon>
        <taxon>Albuginales</taxon>
        <taxon>Albuginaceae</taxon>
        <taxon>Albugo</taxon>
    </lineage>
</organism>
<evidence type="ECO:0000256" key="3">
    <source>
        <dbReference type="ARBA" id="ARBA00014804"/>
    </source>
</evidence>
<reference evidence="9" key="1">
    <citation type="journal article" date="2011" name="PLoS Biol.">
        <title>Gene gain and loss during evolution of obligate parasitism in the white rust pathogen of Arabidopsis thaliana.</title>
        <authorList>
            <person name="Kemen E."/>
            <person name="Gardiner A."/>
            <person name="Schultz-Larsen T."/>
            <person name="Kemen A.C."/>
            <person name="Balmuth A.L."/>
            <person name="Robert-Seilaniantz A."/>
            <person name="Bailey K."/>
            <person name="Holub E."/>
            <person name="Studholme D.J."/>
            <person name="Maclean D."/>
            <person name="Jones J.D."/>
        </authorList>
    </citation>
    <scope>NUCLEOTIDE SEQUENCE</scope>
</reference>
<evidence type="ECO:0000256" key="6">
    <source>
        <dbReference type="PIRNR" id="PIRNR007764"/>
    </source>
</evidence>
<evidence type="ECO:0000256" key="1">
    <source>
        <dbReference type="ARBA" id="ARBA00004123"/>
    </source>
</evidence>
<dbReference type="PANTHER" id="PTHR21206">
    <property type="entry name" value="SLD5 PROTEIN"/>
    <property type="match status" value="1"/>
</dbReference>
<keyword evidence="4 6" id="KW-0235">DNA replication</keyword>
<proteinExistence type="inferred from homology"/>
<dbReference type="Pfam" id="PF16922">
    <property type="entry name" value="SLD5_C"/>
    <property type="match status" value="1"/>
</dbReference>
<dbReference type="PIRSF" id="PIRSF007764">
    <property type="entry name" value="Sld5"/>
    <property type="match status" value="1"/>
</dbReference>
<protein>
    <recommendedName>
        <fullName evidence="3 6">DNA replication complex GINS protein SLD5</fullName>
    </recommendedName>
</protein>
<evidence type="ECO:0000256" key="4">
    <source>
        <dbReference type="ARBA" id="ARBA00022705"/>
    </source>
</evidence>
<reference evidence="9" key="2">
    <citation type="submission" date="2011-02" db="EMBL/GenBank/DDBJ databases">
        <authorList>
            <person name="MacLean D."/>
        </authorList>
    </citation>
    <scope>NUCLEOTIDE SEQUENCE</scope>
</reference>